<comment type="subcellular location">
    <subcellularLocation>
        <location evidence="5">Cytoplasm</location>
    </subcellularLocation>
</comment>
<evidence type="ECO:0000256" key="3">
    <source>
        <dbReference type="ARBA" id="ARBA00022571"/>
    </source>
</evidence>
<dbReference type="InterPro" id="IPR024083">
    <property type="entry name" value="Fumarase/histidase_N"/>
</dbReference>
<organism evidence="8 9">
    <name type="scientific">Anaerococcus groningensis</name>
    <dbReference type="NCBI Taxonomy" id="3115616"/>
    <lineage>
        <taxon>Bacteria</taxon>
        <taxon>Bacillati</taxon>
        <taxon>Bacillota</taxon>
        <taxon>Tissierellia</taxon>
        <taxon>Tissierellales</taxon>
        <taxon>Peptoniphilaceae</taxon>
        <taxon>Anaerococcus</taxon>
    </lineage>
</organism>
<dbReference type="EC" id="4.3.2.1" evidence="2 5"/>
<evidence type="ECO:0000313" key="9">
    <source>
        <dbReference type="Proteomes" id="UP001637993"/>
    </source>
</evidence>
<dbReference type="NCBIfam" id="TIGR00838">
    <property type="entry name" value="argH"/>
    <property type="match status" value="1"/>
</dbReference>
<dbReference type="InterPro" id="IPR029419">
    <property type="entry name" value="Arg_succ_lyase_C"/>
</dbReference>
<dbReference type="SUPFAM" id="SSF48557">
    <property type="entry name" value="L-aspartase-like"/>
    <property type="match status" value="1"/>
</dbReference>
<dbReference type="GO" id="GO:0004056">
    <property type="term" value="F:argininosuccinate lyase activity"/>
    <property type="evidence" value="ECO:0007669"/>
    <property type="project" value="UniProtKB-EC"/>
</dbReference>
<dbReference type="InterPro" id="IPR009049">
    <property type="entry name" value="Argininosuccinate_lyase"/>
</dbReference>
<keyword evidence="5" id="KW-0028">Amino-acid biosynthesis</keyword>
<comment type="catalytic activity">
    <reaction evidence="5">
        <text>2-(N(omega)-L-arginino)succinate = fumarate + L-arginine</text>
        <dbReference type="Rhea" id="RHEA:24020"/>
        <dbReference type="ChEBI" id="CHEBI:29806"/>
        <dbReference type="ChEBI" id="CHEBI:32682"/>
        <dbReference type="ChEBI" id="CHEBI:57472"/>
        <dbReference type="EC" id="4.3.2.1"/>
    </reaction>
</comment>
<gene>
    <name evidence="5 8" type="primary">argH</name>
    <name evidence="8" type="ORF">AB9Q04_06200</name>
</gene>
<dbReference type="Proteomes" id="UP001637993">
    <property type="component" value="Unassembled WGS sequence"/>
</dbReference>
<evidence type="ECO:0000313" key="8">
    <source>
        <dbReference type="EMBL" id="MFO3717916.1"/>
    </source>
</evidence>
<feature type="domain" description="Fumarate lyase N-terminal" evidence="6">
    <location>
        <begin position="8"/>
        <end position="300"/>
    </location>
</feature>
<dbReference type="HAMAP" id="MF_00006">
    <property type="entry name" value="Arg_succ_lyase"/>
    <property type="match status" value="1"/>
</dbReference>
<dbReference type="Gene3D" id="1.20.200.10">
    <property type="entry name" value="Fumarase/aspartase (Central domain)"/>
    <property type="match status" value="1"/>
</dbReference>
<keyword evidence="5" id="KW-0963">Cytoplasm</keyword>
<dbReference type="PANTHER" id="PTHR43814">
    <property type="entry name" value="ARGININOSUCCINATE LYASE"/>
    <property type="match status" value="1"/>
</dbReference>
<dbReference type="PRINTS" id="PR00149">
    <property type="entry name" value="FUMRATELYASE"/>
</dbReference>
<dbReference type="PROSITE" id="PS00163">
    <property type="entry name" value="FUMARATE_LYASES"/>
    <property type="match status" value="1"/>
</dbReference>
<sequence>MKLWSGMLTGDLDKFAEEFNSSIKIDQRLIFDDINGSIAHVKMLKKTEILKADEADQIVNGLKSIYQKIMDGTLKVDLTSEDIHTFVEGALIEEIGEVGKKMHTARSRNDQVTTDLKLNLRDESIEISGLLKKYINSLCEKAKENTATIMPGYTHLQAAQPVTFAHHLMAYAMMGLRDLERLEDAKRRINESPLGACALAGTTYPIDREFTASELGFESVMQNSMDAVSDRDYILELQSVLSIIAIHLSRLSEELIIWSSQPYHFVKIDDKFSTGSSIMPQKKNPDMAELIRSKSARLIGNMNQSFVMMKGLPLAYSKDMQEDKEAIFSSIDTIKMTLEVMTGQISSLTANKEKMLKACKDGYLNATDVADYLVNKGVNFRDAHHISARLVKYGIDNDKSLDEIDLSVYKSESDLFEADIYQEIDIIKCVNERTSLGGPAKDEVIRQINFVLEKIEEKS</sequence>
<dbReference type="InterPro" id="IPR000362">
    <property type="entry name" value="Fumarate_lyase_fam"/>
</dbReference>
<comment type="caution">
    <text evidence="8">The sequence shown here is derived from an EMBL/GenBank/DDBJ whole genome shotgun (WGS) entry which is preliminary data.</text>
</comment>
<dbReference type="InterPro" id="IPR008948">
    <property type="entry name" value="L-Aspartase-like"/>
</dbReference>
<comment type="pathway">
    <text evidence="1 5">Amino-acid biosynthesis; L-arginine biosynthesis; L-arginine from L-ornithine and carbamoyl phosphate: step 3/3.</text>
</comment>
<dbReference type="InterPro" id="IPR022761">
    <property type="entry name" value="Fumarate_lyase_N"/>
</dbReference>
<keyword evidence="9" id="KW-1185">Reference proteome</keyword>
<dbReference type="PRINTS" id="PR00145">
    <property type="entry name" value="ARGSUCLYASE"/>
</dbReference>
<evidence type="ECO:0000259" key="6">
    <source>
        <dbReference type="Pfam" id="PF00206"/>
    </source>
</evidence>
<protein>
    <recommendedName>
        <fullName evidence="2 5">Argininosuccinate lyase</fullName>
        <shortName evidence="5">ASAL</shortName>
        <ecNumber evidence="2 5">4.3.2.1</ecNumber>
    </recommendedName>
    <alternativeName>
        <fullName evidence="5">Arginosuccinase</fullName>
    </alternativeName>
</protein>
<dbReference type="EMBL" id="JBGMEG010000012">
    <property type="protein sequence ID" value="MFO3717916.1"/>
    <property type="molecule type" value="Genomic_DNA"/>
</dbReference>
<keyword evidence="3 5" id="KW-0055">Arginine biosynthesis</keyword>
<dbReference type="PANTHER" id="PTHR43814:SF1">
    <property type="entry name" value="ARGININOSUCCINATE LYASE"/>
    <property type="match status" value="1"/>
</dbReference>
<evidence type="ECO:0000256" key="1">
    <source>
        <dbReference type="ARBA" id="ARBA00004941"/>
    </source>
</evidence>
<evidence type="ECO:0000256" key="2">
    <source>
        <dbReference type="ARBA" id="ARBA00012338"/>
    </source>
</evidence>
<dbReference type="Gene3D" id="1.10.40.30">
    <property type="entry name" value="Fumarase/aspartase (C-terminal domain)"/>
    <property type="match status" value="1"/>
</dbReference>
<proteinExistence type="inferred from homology"/>
<evidence type="ECO:0000256" key="4">
    <source>
        <dbReference type="ARBA" id="ARBA00023239"/>
    </source>
</evidence>
<accession>A0ABW9N1G1</accession>
<dbReference type="Pfam" id="PF14698">
    <property type="entry name" value="ASL_C2"/>
    <property type="match status" value="1"/>
</dbReference>
<evidence type="ECO:0000259" key="7">
    <source>
        <dbReference type="Pfam" id="PF14698"/>
    </source>
</evidence>
<comment type="similarity">
    <text evidence="5">Belongs to the lyase 1 family. Argininosuccinate lyase subfamily.</text>
</comment>
<dbReference type="Pfam" id="PF00206">
    <property type="entry name" value="Lyase_1"/>
    <property type="match status" value="1"/>
</dbReference>
<dbReference type="Gene3D" id="1.10.275.10">
    <property type="entry name" value="Fumarase/aspartase (N-terminal domain)"/>
    <property type="match status" value="1"/>
</dbReference>
<reference evidence="8 9" key="1">
    <citation type="journal article" date="2025" name="Anaerobe">
        <title>Description of Anaerococcus kampingiae sp. nov., Anaerococcus groningensis sp. nov., Anaerococcus martiniensis sp. nov., and Anaerococcus cruorum sp. nov., isolated from human clinical specimens.</title>
        <authorList>
            <person name="Boiten K.E."/>
            <person name="Meijer J."/>
            <person name="van Wezel E.M."/>
            <person name="Veloo A.C.M."/>
        </authorList>
    </citation>
    <scope>NUCLEOTIDE SEQUENCE [LARGE SCALE GENOMIC DNA]</scope>
    <source>
        <strain evidence="8 9">ENR1011</strain>
    </source>
</reference>
<evidence type="ECO:0000256" key="5">
    <source>
        <dbReference type="HAMAP-Rule" id="MF_00006"/>
    </source>
</evidence>
<name>A0ABW9N1G1_9FIRM</name>
<feature type="domain" description="Argininosuccinate lyase C-terminal" evidence="7">
    <location>
        <begin position="363"/>
        <end position="431"/>
    </location>
</feature>
<dbReference type="CDD" id="cd01359">
    <property type="entry name" value="Argininosuccinate_lyase"/>
    <property type="match status" value="1"/>
</dbReference>
<dbReference type="RefSeq" id="WP_410024475.1">
    <property type="nucleotide sequence ID" value="NZ_JBGMEG010000012.1"/>
</dbReference>
<keyword evidence="4 5" id="KW-0456">Lyase</keyword>
<dbReference type="InterPro" id="IPR020557">
    <property type="entry name" value="Fumarate_lyase_CS"/>
</dbReference>